<gene>
    <name evidence="1" type="ORF">FBY58_1126</name>
</gene>
<dbReference type="Proteomes" id="UP000316887">
    <property type="component" value="Unassembled WGS sequence"/>
</dbReference>
<protein>
    <submittedName>
        <fullName evidence="1">Uncharacterized protein</fullName>
    </submittedName>
</protein>
<accession>A0A542W1S1</accession>
<name>A0A542W1S1_ZYMMB</name>
<proteinExistence type="predicted"/>
<sequence>MIAFCFWGILSVAALCSVISLAKDVHYIWRWISSFYFRPAYKAITINIKLAPPSPSFLDHGAFLPLLLIPENMTNKNKKITL</sequence>
<evidence type="ECO:0000313" key="2">
    <source>
        <dbReference type="Proteomes" id="UP000316887"/>
    </source>
</evidence>
<dbReference type="EMBL" id="VFOF01000001">
    <property type="protein sequence ID" value="TQL17535.1"/>
    <property type="molecule type" value="Genomic_DNA"/>
</dbReference>
<dbReference type="AlphaFoldDB" id="A0A542W1S1"/>
<evidence type="ECO:0000313" key="1">
    <source>
        <dbReference type="EMBL" id="TQL17535.1"/>
    </source>
</evidence>
<comment type="caution">
    <text evidence="1">The sequence shown here is derived from an EMBL/GenBank/DDBJ whole genome shotgun (WGS) entry which is preliminary data.</text>
</comment>
<reference evidence="1 2" key="1">
    <citation type="submission" date="2019-06" db="EMBL/GenBank/DDBJ databases">
        <title>Genome sequencing of Zymomonas mobilis strains for genetic engineering and biofuel applications.</title>
        <authorList>
            <person name="Teravest M."/>
        </authorList>
    </citation>
    <scope>NUCLEOTIDE SEQUENCE [LARGE SCALE GENOMIC DNA]</scope>
    <source>
        <strain evidence="1 2">AN0101</strain>
    </source>
</reference>
<organism evidence="1 2">
    <name type="scientific">Zymomonas mobilis</name>
    <dbReference type="NCBI Taxonomy" id="542"/>
    <lineage>
        <taxon>Bacteria</taxon>
        <taxon>Pseudomonadati</taxon>
        <taxon>Pseudomonadota</taxon>
        <taxon>Alphaproteobacteria</taxon>
        <taxon>Sphingomonadales</taxon>
        <taxon>Zymomonadaceae</taxon>
        <taxon>Zymomonas</taxon>
    </lineage>
</organism>